<accession>A0ABS0BTQ6</accession>
<keyword evidence="2" id="KW-1185">Reference proteome</keyword>
<dbReference type="Proteomes" id="UP001193680">
    <property type="component" value="Unassembled WGS sequence"/>
</dbReference>
<dbReference type="EMBL" id="JACBGI020000002">
    <property type="protein sequence ID" value="MBF6057228.1"/>
    <property type="molecule type" value="Genomic_DNA"/>
</dbReference>
<dbReference type="InterPro" id="IPR036520">
    <property type="entry name" value="UPF0759_sf"/>
</dbReference>
<dbReference type="Gene3D" id="3.20.20.410">
    <property type="entry name" value="Protein of unknown function UPF0759"/>
    <property type="match status" value="1"/>
</dbReference>
<dbReference type="RefSeq" id="WP_194947592.1">
    <property type="nucleotide sequence ID" value="NZ_JACBGI020000002.1"/>
</dbReference>
<evidence type="ECO:0000313" key="1">
    <source>
        <dbReference type="EMBL" id="MBF6057228.1"/>
    </source>
</evidence>
<sequence>MENLTLGAKGWQRENWLGTFYPDDMPEEWQLDYYANEFRALLVPFFVWSQWDDEQIEEIDGALENPFACCFELLDLPDIEVTRKLESLKTVLGSRAFAVVLRSDEVDLQKLDQDVAGLPVTLVAKQSALPGWQWQYNGAIVSGQPLGYVDSLPETAKERTELLRSFVAGLPETVGTVFLIDVDELSIDSLRQMKLMAELLGY</sequence>
<protein>
    <recommendedName>
        <fullName evidence="3">DUF72 domain-containing protein</fullName>
    </recommendedName>
</protein>
<comment type="caution">
    <text evidence="1">The sequence shown here is derived from an EMBL/GenBank/DDBJ whole genome shotgun (WGS) entry which is preliminary data.</text>
</comment>
<evidence type="ECO:0008006" key="3">
    <source>
        <dbReference type="Google" id="ProtNLM"/>
    </source>
</evidence>
<evidence type="ECO:0000313" key="2">
    <source>
        <dbReference type="Proteomes" id="UP001193680"/>
    </source>
</evidence>
<organism evidence="1 2">
    <name type="scientific">Thiomicrorhabdus heinhorstiae</name>
    <dbReference type="NCBI Taxonomy" id="2748010"/>
    <lineage>
        <taxon>Bacteria</taxon>
        <taxon>Pseudomonadati</taxon>
        <taxon>Pseudomonadota</taxon>
        <taxon>Gammaproteobacteria</taxon>
        <taxon>Thiotrichales</taxon>
        <taxon>Piscirickettsiaceae</taxon>
        <taxon>Thiomicrorhabdus</taxon>
    </lineage>
</organism>
<name>A0ABS0BTQ6_9GAMM</name>
<dbReference type="SUPFAM" id="SSF117396">
    <property type="entry name" value="TM1631-like"/>
    <property type="match status" value="1"/>
</dbReference>
<gene>
    <name evidence="1" type="ORF">H8792_002625</name>
</gene>
<proteinExistence type="predicted"/>
<reference evidence="1 2" key="1">
    <citation type="submission" date="2020-06" db="EMBL/GenBank/DDBJ databases">
        <authorList>
            <person name="Scott K."/>
        </authorList>
    </citation>
    <scope>NUCLEOTIDE SEQUENCE [LARGE SCALE GENOMIC DNA]</scope>
    <source>
        <strain evidence="1 2">HH1</strain>
    </source>
</reference>
<reference evidence="1 2" key="2">
    <citation type="submission" date="2020-11" db="EMBL/GenBank/DDBJ databases">
        <title>Sulfur oxidizing isolate from Hospital Hole Sinkhole.</title>
        <authorList>
            <person name="Scott K.M."/>
        </authorList>
    </citation>
    <scope>NUCLEOTIDE SEQUENCE [LARGE SCALE GENOMIC DNA]</scope>
    <source>
        <strain evidence="1 2">HH1</strain>
    </source>
</reference>